<dbReference type="PANTHER" id="PTHR22883">
    <property type="entry name" value="ZINC FINGER DHHC DOMAIN CONTAINING PROTEIN"/>
    <property type="match status" value="1"/>
</dbReference>
<feature type="transmembrane region" description="Helical" evidence="8">
    <location>
        <begin position="242"/>
        <end position="266"/>
    </location>
</feature>
<evidence type="ECO:0000256" key="1">
    <source>
        <dbReference type="ARBA" id="ARBA00004127"/>
    </source>
</evidence>
<evidence type="ECO:0000256" key="2">
    <source>
        <dbReference type="ARBA" id="ARBA00008574"/>
    </source>
</evidence>
<evidence type="ECO:0000313" key="12">
    <source>
        <dbReference type="Proteomes" id="UP000289340"/>
    </source>
</evidence>
<keyword evidence="12" id="KW-1185">Reference proteome</keyword>
<dbReference type="GO" id="GO:0005794">
    <property type="term" value="C:Golgi apparatus"/>
    <property type="evidence" value="ECO:0007669"/>
    <property type="project" value="TreeGrafter"/>
</dbReference>
<evidence type="ECO:0000256" key="9">
    <source>
        <dbReference type="SAM" id="MobiDB-lite"/>
    </source>
</evidence>
<feature type="compositionally biased region" description="Polar residues" evidence="9">
    <location>
        <begin position="588"/>
        <end position="600"/>
    </location>
</feature>
<evidence type="ECO:0000256" key="6">
    <source>
        <dbReference type="ARBA" id="ARBA00023136"/>
    </source>
</evidence>
<feature type="region of interest" description="Disordered" evidence="9">
    <location>
        <begin position="291"/>
        <end position="315"/>
    </location>
</feature>
<dbReference type="InterPro" id="IPR039859">
    <property type="entry name" value="PFA4/ZDH16/20/ERF2-like"/>
</dbReference>
<keyword evidence="4 8" id="KW-0812">Transmembrane</keyword>
<evidence type="ECO:0000256" key="5">
    <source>
        <dbReference type="ARBA" id="ARBA00022989"/>
    </source>
</evidence>
<dbReference type="GO" id="GO:0019706">
    <property type="term" value="F:protein-cysteine S-palmitoyltransferase activity"/>
    <property type="evidence" value="ECO:0007669"/>
    <property type="project" value="UniProtKB-EC"/>
</dbReference>
<feature type="compositionally biased region" description="Low complexity" evidence="9">
    <location>
        <begin position="422"/>
        <end position="434"/>
    </location>
</feature>
<dbReference type="Proteomes" id="UP000289340">
    <property type="component" value="Chromosome 4"/>
</dbReference>
<dbReference type="EMBL" id="QZWG01000004">
    <property type="protein sequence ID" value="RZC14520.1"/>
    <property type="molecule type" value="Genomic_DNA"/>
</dbReference>
<reference evidence="11 12" key="1">
    <citation type="submission" date="2018-09" db="EMBL/GenBank/DDBJ databases">
        <title>A high-quality reference genome of wild soybean provides a powerful tool to mine soybean genomes.</title>
        <authorList>
            <person name="Xie M."/>
            <person name="Chung C.Y.L."/>
            <person name="Li M.-W."/>
            <person name="Wong F.-L."/>
            <person name="Chan T.-F."/>
            <person name="Lam H.-M."/>
        </authorList>
    </citation>
    <scope>NUCLEOTIDE SEQUENCE [LARGE SCALE GENOMIC DNA]</scope>
    <source>
        <strain evidence="12">cv. W05</strain>
        <tissue evidence="11">Hypocotyl of etiolated seedlings</tissue>
    </source>
</reference>
<feature type="compositionally biased region" description="Polar residues" evidence="9">
    <location>
        <begin position="471"/>
        <end position="490"/>
    </location>
</feature>
<comment type="caution">
    <text evidence="11">The sequence shown here is derived from an EMBL/GenBank/DDBJ whole genome shotgun (WGS) entry which is preliminary data.</text>
</comment>
<keyword evidence="5 8" id="KW-1133">Transmembrane helix</keyword>
<comment type="domain">
    <text evidence="8">The DHHC domain is required for palmitoyltransferase activity.</text>
</comment>
<feature type="region of interest" description="Disordered" evidence="9">
    <location>
        <begin position="588"/>
        <end position="626"/>
    </location>
</feature>
<feature type="transmembrane region" description="Helical" evidence="8">
    <location>
        <begin position="190"/>
        <end position="216"/>
    </location>
</feature>
<comment type="similarity">
    <text evidence="2 8">Belongs to the DHHC palmitoyltransferase family.</text>
</comment>
<feature type="transmembrane region" description="Helical" evidence="8">
    <location>
        <begin position="12"/>
        <end position="32"/>
    </location>
</feature>
<dbReference type="GO" id="GO:0006612">
    <property type="term" value="P:protein targeting to membrane"/>
    <property type="evidence" value="ECO:0007669"/>
    <property type="project" value="TreeGrafter"/>
</dbReference>
<evidence type="ECO:0000256" key="3">
    <source>
        <dbReference type="ARBA" id="ARBA00022679"/>
    </source>
</evidence>
<evidence type="ECO:0000313" key="11">
    <source>
        <dbReference type="EMBL" id="RZC14520.1"/>
    </source>
</evidence>
<evidence type="ECO:0000259" key="10">
    <source>
        <dbReference type="Pfam" id="PF01529"/>
    </source>
</evidence>
<evidence type="ECO:0000256" key="8">
    <source>
        <dbReference type="RuleBase" id="RU079119"/>
    </source>
</evidence>
<comment type="subcellular location">
    <subcellularLocation>
        <location evidence="1">Endomembrane system</location>
        <topology evidence="1">Multi-pass membrane protein</topology>
    </subcellularLocation>
</comment>
<feature type="transmembrane region" description="Helical" evidence="8">
    <location>
        <begin position="44"/>
        <end position="62"/>
    </location>
</feature>
<dbReference type="PROSITE" id="PS50216">
    <property type="entry name" value="DHHC"/>
    <property type="match status" value="1"/>
</dbReference>
<feature type="domain" description="Palmitoyltransferase DHHC" evidence="10">
    <location>
        <begin position="145"/>
        <end position="281"/>
    </location>
</feature>
<evidence type="ECO:0000256" key="7">
    <source>
        <dbReference type="ARBA" id="ARBA00023315"/>
    </source>
</evidence>
<dbReference type="InterPro" id="IPR001594">
    <property type="entry name" value="Palmitoyltrfase_DHHC"/>
</dbReference>
<name>A0A445KUM8_GLYSO</name>
<dbReference type="EC" id="2.3.1.225" evidence="8"/>
<dbReference type="Gramene" id="XM_028371551.1">
    <property type="protein sequence ID" value="XP_028227352.1"/>
    <property type="gene ID" value="LOC114408489"/>
</dbReference>
<organism evidence="11 12">
    <name type="scientific">Glycine soja</name>
    <name type="common">Wild soybean</name>
    <dbReference type="NCBI Taxonomy" id="3848"/>
    <lineage>
        <taxon>Eukaryota</taxon>
        <taxon>Viridiplantae</taxon>
        <taxon>Streptophyta</taxon>
        <taxon>Embryophyta</taxon>
        <taxon>Tracheophyta</taxon>
        <taxon>Spermatophyta</taxon>
        <taxon>Magnoliopsida</taxon>
        <taxon>eudicotyledons</taxon>
        <taxon>Gunneridae</taxon>
        <taxon>Pentapetalae</taxon>
        <taxon>rosids</taxon>
        <taxon>fabids</taxon>
        <taxon>Fabales</taxon>
        <taxon>Fabaceae</taxon>
        <taxon>Papilionoideae</taxon>
        <taxon>50 kb inversion clade</taxon>
        <taxon>NPAAA clade</taxon>
        <taxon>indigoferoid/millettioid clade</taxon>
        <taxon>Phaseoleae</taxon>
        <taxon>Glycine</taxon>
        <taxon>Glycine subgen. Soja</taxon>
    </lineage>
</organism>
<accession>A0A445KUM8</accession>
<comment type="catalytic activity">
    <reaction evidence="8">
        <text>L-cysteinyl-[protein] + hexadecanoyl-CoA = S-hexadecanoyl-L-cysteinyl-[protein] + CoA</text>
        <dbReference type="Rhea" id="RHEA:36683"/>
        <dbReference type="Rhea" id="RHEA-COMP:10131"/>
        <dbReference type="Rhea" id="RHEA-COMP:11032"/>
        <dbReference type="ChEBI" id="CHEBI:29950"/>
        <dbReference type="ChEBI" id="CHEBI:57287"/>
        <dbReference type="ChEBI" id="CHEBI:57379"/>
        <dbReference type="ChEBI" id="CHEBI:74151"/>
        <dbReference type="EC" id="2.3.1.225"/>
    </reaction>
</comment>
<feature type="compositionally biased region" description="Polar residues" evidence="9">
    <location>
        <begin position="299"/>
        <end position="315"/>
    </location>
</feature>
<sequence>MARRHGWELPFHTFQVVAITVFFLLSIAYYAFFAPFLGKDIYEYLAIGVYSVLALSVFFLYVRCTAIDPADKGVMVDCDKTSKNRSKLDEELAEPSKMGLKGDGMSDRHNSNWCSKVGCFFCGFLVREDCCSNEEISLQQQSGEEEALFCTLCNAEVQKFSKHCRSCDKCVDGFDHHCRWLNNCVGKKNYITFVCLMAVSLVWLIVECGVGIAVLVRCFVDKKGTENQIAEKLGAGFSRVPFAIIVAICTAVSFLATVPLGELFFFHMILIRKGITTYEYVVAMRTLSEPPGPSVDGGEQQSLPSSPTSSAVTAMSGRSSVGMSIQYKGAWCTPPRIFMDHPDEIIPHLEPGRLPSTVDPDAVQPPDKGRKMNQRPVRISAWKLAKLDSNEATKAAAKARASSSVLRPISSRPHAYDVDHVSSSNVSGRSSPISNQGFHIKNDTVGTSRLSPSKSSYPPSQASKDDIDASCQHSMSNFSSPRVSNLTPSPMQRPGLNRDHFNPMYQQPSGNQSPSSAKGSEGNINPVHDNVPRVPMRSNTLAVSDNRRSSVFWDQAAGRFVSSSSRGPGTELLYTGRSIFFGSPVVNEQPSTGTRSSSSVVAGIPDRDSSTLRDFQQGRSHRGGQLPVFVPGCGYAQQNKFP</sequence>
<keyword evidence="6 8" id="KW-0472">Membrane</keyword>
<dbReference type="AlphaFoldDB" id="A0A445KUM8"/>
<keyword evidence="3 8" id="KW-0808">Transferase</keyword>
<keyword evidence="7 8" id="KW-0012">Acyltransferase</keyword>
<feature type="compositionally biased region" description="Polar residues" evidence="9">
    <location>
        <begin position="504"/>
        <end position="518"/>
    </location>
</feature>
<evidence type="ECO:0000256" key="4">
    <source>
        <dbReference type="ARBA" id="ARBA00022692"/>
    </source>
</evidence>
<feature type="region of interest" description="Disordered" evidence="9">
    <location>
        <begin position="415"/>
        <end position="534"/>
    </location>
</feature>
<gene>
    <name evidence="11" type="ORF">D0Y65_008474</name>
</gene>
<dbReference type="GO" id="GO:0005783">
    <property type="term" value="C:endoplasmic reticulum"/>
    <property type="evidence" value="ECO:0007669"/>
    <property type="project" value="TreeGrafter"/>
</dbReference>
<dbReference type="PANTHER" id="PTHR22883:SF316">
    <property type="entry name" value="PROTEIN S-ACYLTRANSFERASE 21"/>
    <property type="match status" value="1"/>
</dbReference>
<dbReference type="Pfam" id="PF01529">
    <property type="entry name" value="DHHC"/>
    <property type="match status" value="1"/>
</dbReference>
<feature type="compositionally biased region" description="Polar residues" evidence="9">
    <location>
        <begin position="444"/>
        <end position="462"/>
    </location>
</feature>
<feature type="region of interest" description="Disordered" evidence="9">
    <location>
        <begin position="349"/>
        <end position="374"/>
    </location>
</feature>
<proteinExistence type="inferred from homology"/>
<protein>
    <recommendedName>
        <fullName evidence="8">S-acyltransferase</fullName>
        <ecNumber evidence="8">2.3.1.225</ecNumber>
    </recommendedName>
    <alternativeName>
        <fullName evidence="8">Palmitoyltransferase</fullName>
    </alternativeName>
</protein>